<dbReference type="Pfam" id="PF06055">
    <property type="entry name" value="ExoD"/>
    <property type="match status" value="1"/>
</dbReference>
<dbReference type="PANTHER" id="PTHR41795">
    <property type="entry name" value="EXOPOLYSACCHARIDE SYNTHESIS PROTEIN"/>
    <property type="match status" value="1"/>
</dbReference>
<dbReference type="PIRSF" id="PIRSF033239">
    <property type="entry name" value="ExoD"/>
    <property type="match status" value="1"/>
</dbReference>
<organism evidence="2 3">
    <name type="scientific">Qipengyuania benthica</name>
    <dbReference type="NCBI Taxonomy" id="3067651"/>
    <lineage>
        <taxon>Bacteria</taxon>
        <taxon>Pseudomonadati</taxon>
        <taxon>Pseudomonadota</taxon>
        <taxon>Alphaproteobacteria</taxon>
        <taxon>Sphingomonadales</taxon>
        <taxon>Erythrobacteraceae</taxon>
        <taxon>Qipengyuania</taxon>
    </lineage>
</organism>
<dbReference type="Proteomes" id="UP001235664">
    <property type="component" value="Unassembled WGS sequence"/>
</dbReference>
<feature type="transmembrane region" description="Helical" evidence="1">
    <location>
        <begin position="131"/>
        <end position="152"/>
    </location>
</feature>
<keyword evidence="1" id="KW-1133">Transmembrane helix</keyword>
<feature type="transmembrane region" description="Helical" evidence="1">
    <location>
        <begin position="172"/>
        <end position="194"/>
    </location>
</feature>
<proteinExistence type="predicted"/>
<dbReference type="PANTHER" id="PTHR41795:SF1">
    <property type="entry name" value="EXOPOLYSACCHARIDE SYNTHESIS PROTEIN"/>
    <property type="match status" value="1"/>
</dbReference>
<keyword evidence="1" id="KW-0812">Transmembrane</keyword>
<protein>
    <submittedName>
        <fullName evidence="2">Exopolysaccharide biosynthesis protein</fullName>
    </submittedName>
</protein>
<accession>A0ABT9HB40</accession>
<sequence length="205" mass="21944">MTHEPHNVSETVETLEDLASGAEEVLVADVLREFGKRSFGPFLLVPALIEMTIGGIVPGVPTLLALIIALVAVQQLLGRDHVWLPQVIQRRSVGAKKLMAAAKKLEGVAAFLDRMFKGRLERFTGPRMQKLAAVVVVMLCCTVPPLELVPFASSAPMVPIAAFGLAILVRDGLVMLVALTLSALAIGLGGYFWFISDTSGSILPF</sequence>
<reference evidence="2 3" key="1">
    <citation type="submission" date="2023-08" db="EMBL/GenBank/DDBJ databases">
        <title>genomic of DY56.</title>
        <authorList>
            <person name="Wang Y."/>
        </authorList>
    </citation>
    <scope>NUCLEOTIDE SEQUENCE [LARGE SCALE GENOMIC DNA]</scope>
    <source>
        <strain evidence="2 3">DY56-A-20</strain>
    </source>
</reference>
<dbReference type="InterPro" id="IPR010331">
    <property type="entry name" value="ExoD"/>
</dbReference>
<evidence type="ECO:0000313" key="2">
    <source>
        <dbReference type="EMBL" id="MDP4540234.1"/>
    </source>
</evidence>
<comment type="caution">
    <text evidence="2">The sequence shown here is derived from an EMBL/GenBank/DDBJ whole genome shotgun (WGS) entry which is preliminary data.</text>
</comment>
<dbReference type="EMBL" id="JAVAIL010000003">
    <property type="protein sequence ID" value="MDP4540234.1"/>
    <property type="molecule type" value="Genomic_DNA"/>
</dbReference>
<name>A0ABT9HB40_9SPHN</name>
<gene>
    <name evidence="2" type="ORF">Q9K01_11400</name>
</gene>
<dbReference type="RefSeq" id="WP_305930368.1">
    <property type="nucleotide sequence ID" value="NZ_JAVAIL010000003.1"/>
</dbReference>
<keyword evidence="1" id="KW-0472">Membrane</keyword>
<evidence type="ECO:0000313" key="3">
    <source>
        <dbReference type="Proteomes" id="UP001235664"/>
    </source>
</evidence>
<feature type="transmembrane region" description="Helical" evidence="1">
    <location>
        <begin position="51"/>
        <end position="73"/>
    </location>
</feature>
<evidence type="ECO:0000256" key="1">
    <source>
        <dbReference type="SAM" id="Phobius"/>
    </source>
</evidence>
<keyword evidence="3" id="KW-1185">Reference proteome</keyword>